<evidence type="ECO:0000256" key="7">
    <source>
        <dbReference type="RuleBase" id="RU363032"/>
    </source>
</evidence>
<dbReference type="GO" id="GO:0005886">
    <property type="term" value="C:plasma membrane"/>
    <property type="evidence" value="ECO:0007669"/>
    <property type="project" value="UniProtKB-SubCell"/>
</dbReference>
<sequence length="311" mass="34627">MLEDKKILKATKKTGLSAERRKEAIVGWLFLTPEIIGMVLLYVLPIIFAVLLSFTEWNLVGGLSEIRFVGLDNFVKMFSDERVFLALRNNLVYTVVVVPVSMIIALVLATLINSRVHMKSFFKVAFFIPYISSIIAVGAIWRALYHPSQGPINQLLSSIGVSNLPGWLADTSTSLLAIIIISIWTQIGYVVVIYLAGLANISQEIYEAAEMDGATSLQKFYKITFPLLAPTHMFLAITLLITSFKVFDLIKFLTNGGPINSSTVLVYLIYQEGFQRFNMGYASAISILLFTVVATLTYLTWKLQNSKIFGG</sequence>
<evidence type="ECO:0000313" key="9">
    <source>
        <dbReference type="EMBL" id="GEN56486.1"/>
    </source>
</evidence>
<dbReference type="SUPFAM" id="SSF161098">
    <property type="entry name" value="MetI-like"/>
    <property type="match status" value="1"/>
</dbReference>
<keyword evidence="10" id="KW-1185">Reference proteome</keyword>
<dbReference type="AlphaFoldDB" id="A0A511X0L5"/>
<accession>A0A511X0L5</accession>
<comment type="caution">
    <text evidence="9">The sequence shown here is derived from an EMBL/GenBank/DDBJ whole genome shotgun (WGS) entry which is preliminary data.</text>
</comment>
<evidence type="ECO:0000259" key="8">
    <source>
        <dbReference type="PROSITE" id="PS50928"/>
    </source>
</evidence>
<dbReference type="InterPro" id="IPR000515">
    <property type="entry name" value="MetI-like"/>
</dbReference>
<feature type="transmembrane region" description="Helical" evidence="7">
    <location>
        <begin position="281"/>
        <end position="301"/>
    </location>
</feature>
<name>A0A511X0L5_9BACI</name>
<dbReference type="EMBL" id="BJYE01000008">
    <property type="protein sequence ID" value="GEN56486.1"/>
    <property type="molecule type" value="Genomic_DNA"/>
</dbReference>
<evidence type="ECO:0000256" key="4">
    <source>
        <dbReference type="ARBA" id="ARBA00022692"/>
    </source>
</evidence>
<comment type="similarity">
    <text evidence="7">Belongs to the binding-protein-dependent transport system permease family.</text>
</comment>
<comment type="subcellular location">
    <subcellularLocation>
        <location evidence="1 7">Cell membrane</location>
        <topology evidence="1 7">Multi-pass membrane protein</topology>
    </subcellularLocation>
</comment>
<gene>
    <name evidence="9" type="ORF">HAL01_09500</name>
</gene>
<dbReference type="PANTHER" id="PTHR30193:SF37">
    <property type="entry name" value="INNER MEMBRANE ABC TRANSPORTER PERMEASE PROTEIN YCJO"/>
    <property type="match status" value="1"/>
</dbReference>
<feature type="domain" description="ABC transmembrane type-1" evidence="8">
    <location>
        <begin position="87"/>
        <end position="300"/>
    </location>
</feature>
<dbReference type="STRING" id="442899.SAMN05720591_10188"/>
<feature type="transmembrane region" description="Helical" evidence="7">
    <location>
        <begin position="91"/>
        <end position="112"/>
    </location>
</feature>
<dbReference type="RefSeq" id="WP_089799066.1">
    <property type="nucleotide sequence ID" value="NZ_BJYE01000008.1"/>
</dbReference>
<dbReference type="InterPro" id="IPR051393">
    <property type="entry name" value="ABC_transporter_permease"/>
</dbReference>
<feature type="transmembrane region" description="Helical" evidence="7">
    <location>
        <begin position="220"/>
        <end position="243"/>
    </location>
</feature>
<keyword evidence="3" id="KW-1003">Cell membrane</keyword>
<evidence type="ECO:0000313" key="10">
    <source>
        <dbReference type="Proteomes" id="UP000321400"/>
    </source>
</evidence>
<keyword evidence="5 7" id="KW-1133">Transmembrane helix</keyword>
<feature type="transmembrane region" description="Helical" evidence="7">
    <location>
        <begin position="124"/>
        <end position="144"/>
    </location>
</feature>
<feature type="transmembrane region" description="Helical" evidence="7">
    <location>
        <begin position="175"/>
        <end position="199"/>
    </location>
</feature>
<evidence type="ECO:0000256" key="6">
    <source>
        <dbReference type="ARBA" id="ARBA00023136"/>
    </source>
</evidence>
<dbReference type="InterPro" id="IPR035906">
    <property type="entry name" value="MetI-like_sf"/>
</dbReference>
<proteinExistence type="inferred from homology"/>
<reference evidence="9 10" key="1">
    <citation type="submission" date="2019-07" db="EMBL/GenBank/DDBJ databases">
        <title>Whole genome shotgun sequence of Halolactibacillus alkaliphilus NBRC 103919.</title>
        <authorList>
            <person name="Hosoyama A."/>
            <person name="Uohara A."/>
            <person name="Ohji S."/>
            <person name="Ichikawa N."/>
        </authorList>
    </citation>
    <scope>NUCLEOTIDE SEQUENCE [LARGE SCALE GENOMIC DNA]</scope>
    <source>
        <strain evidence="9 10">NBRC 103919</strain>
    </source>
</reference>
<keyword evidence="2 7" id="KW-0813">Transport</keyword>
<feature type="transmembrane region" description="Helical" evidence="7">
    <location>
        <begin position="249"/>
        <end position="269"/>
    </location>
</feature>
<evidence type="ECO:0000256" key="3">
    <source>
        <dbReference type="ARBA" id="ARBA00022475"/>
    </source>
</evidence>
<dbReference type="PANTHER" id="PTHR30193">
    <property type="entry name" value="ABC TRANSPORTER PERMEASE PROTEIN"/>
    <property type="match status" value="1"/>
</dbReference>
<dbReference type="GO" id="GO:0055085">
    <property type="term" value="P:transmembrane transport"/>
    <property type="evidence" value="ECO:0007669"/>
    <property type="project" value="InterPro"/>
</dbReference>
<dbReference type="Pfam" id="PF00528">
    <property type="entry name" value="BPD_transp_1"/>
    <property type="match status" value="1"/>
</dbReference>
<keyword evidence="6 7" id="KW-0472">Membrane</keyword>
<dbReference type="Proteomes" id="UP000321400">
    <property type="component" value="Unassembled WGS sequence"/>
</dbReference>
<dbReference type="OrthoDB" id="9787541at2"/>
<dbReference type="PROSITE" id="PS50928">
    <property type="entry name" value="ABC_TM1"/>
    <property type="match status" value="1"/>
</dbReference>
<evidence type="ECO:0000256" key="1">
    <source>
        <dbReference type="ARBA" id="ARBA00004651"/>
    </source>
</evidence>
<dbReference type="CDD" id="cd06261">
    <property type="entry name" value="TM_PBP2"/>
    <property type="match status" value="1"/>
</dbReference>
<evidence type="ECO:0000256" key="5">
    <source>
        <dbReference type="ARBA" id="ARBA00022989"/>
    </source>
</evidence>
<protein>
    <submittedName>
        <fullName evidence="9">ABC transporter permease</fullName>
    </submittedName>
</protein>
<dbReference type="Gene3D" id="1.10.3720.10">
    <property type="entry name" value="MetI-like"/>
    <property type="match status" value="1"/>
</dbReference>
<organism evidence="9 10">
    <name type="scientific">Halolactibacillus alkaliphilus</name>
    <dbReference type="NCBI Taxonomy" id="442899"/>
    <lineage>
        <taxon>Bacteria</taxon>
        <taxon>Bacillati</taxon>
        <taxon>Bacillota</taxon>
        <taxon>Bacilli</taxon>
        <taxon>Bacillales</taxon>
        <taxon>Bacillaceae</taxon>
        <taxon>Halolactibacillus</taxon>
    </lineage>
</organism>
<keyword evidence="4 7" id="KW-0812">Transmembrane</keyword>
<evidence type="ECO:0000256" key="2">
    <source>
        <dbReference type="ARBA" id="ARBA00022448"/>
    </source>
</evidence>
<feature type="transmembrane region" description="Helical" evidence="7">
    <location>
        <begin position="25"/>
        <end position="54"/>
    </location>
</feature>